<comment type="caution">
    <text evidence="5">The sequence shown here is derived from an EMBL/GenBank/DDBJ whole genome shotgun (WGS) entry which is preliminary data.</text>
</comment>
<dbReference type="InterPro" id="IPR015424">
    <property type="entry name" value="PyrdxlP-dep_Trfase"/>
</dbReference>
<dbReference type="Pfam" id="PF01212">
    <property type="entry name" value="Beta_elim_lyase"/>
    <property type="match status" value="1"/>
</dbReference>
<sequence length="362" mass="38690">MNDLKSFASDNYAGVHPDVFDAMLAANSGHTRAYGEDAITAEFNNLTKRLFGPDALGFPVFNGTGANVVGLSALTPRWGSVISSAAAHIDNDEGGAPEKMAGLKIISIPAPHAKLTPELIEPHLAQQEFVHAARPAVLSLTQATEWGTLYTLDEIRQLTAFAHAYGLLVHLDGARLANAVAATGNSLAEYTVEAGVDMLSLGGTKNGAMNAEAVIVLNQDKLSRIHAGYGTDGVSPHPVEYIRKHSMQLASKMRFISAQLIALFGTDLYVHNATRANTMAQRLAVAVNDIPGVEVVAPVEVNSVFARVPSKAADEVRAQFPFYDWDDSGVVRWMCSFDTTEADIEQFAQALTTACLSHNTQG</sequence>
<name>A0ABV6P6Z3_9MICC</name>
<evidence type="ECO:0000313" key="6">
    <source>
        <dbReference type="Proteomes" id="UP001589862"/>
    </source>
</evidence>
<dbReference type="PANTHER" id="PTHR48097:SF5">
    <property type="entry name" value="LOW SPECIFICITY L-THREONINE ALDOLASE"/>
    <property type="match status" value="1"/>
</dbReference>
<evidence type="ECO:0000256" key="1">
    <source>
        <dbReference type="ARBA" id="ARBA00001933"/>
    </source>
</evidence>
<evidence type="ECO:0000256" key="3">
    <source>
        <dbReference type="ARBA" id="ARBA00022898"/>
    </source>
</evidence>
<evidence type="ECO:0000313" key="5">
    <source>
        <dbReference type="EMBL" id="MFC0580900.1"/>
    </source>
</evidence>
<dbReference type="RefSeq" id="WP_377457304.1">
    <property type="nucleotide sequence ID" value="NZ_JBHLUB010000001.1"/>
</dbReference>
<reference evidence="5 6" key="1">
    <citation type="submission" date="2024-09" db="EMBL/GenBank/DDBJ databases">
        <authorList>
            <person name="Sun Q."/>
            <person name="Mori K."/>
        </authorList>
    </citation>
    <scope>NUCLEOTIDE SEQUENCE [LARGE SCALE GENOMIC DNA]</scope>
    <source>
        <strain evidence="5 6">NCAIM B.02604</strain>
    </source>
</reference>
<protein>
    <submittedName>
        <fullName evidence="5">Threonine aldolase family protein</fullName>
    </submittedName>
</protein>
<dbReference type="InterPro" id="IPR001597">
    <property type="entry name" value="ArAA_b-elim_lyase/Thr_aldolase"/>
</dbReference>
<dbReference type="PANTHER" id="PTHR48097">
    <property type="entry name" value="L-THREONINE ALDOLASE-RELATED"/>
    <property type="match status" value="1"/>
</dbReference>
<accession>A0ABV6P6Z3</accession>
<dbReference type="InterPro" id="IPR015422">
    <property type="entry name" value="PyrdxlP-dep_Trfase_small"/>
</dbReference>
<comment type="cofactor">
    <cofactor evidence="1">
        <name>pyridoxal 5'-phosphate</name>
        <dbReference type="ChEBI" id="CHEBI:597326"/>
    </cofactor>
</comment>
<evidence type="ECO:0000256" key="2">
    <source>
        <dbReference type="ARBA" id="ARBA00006966"/>
    </source>
</evidence>
<dbReference type="Gene3D" id="3.90.1150.10">
    <property type="entry name" value="Aspartate Aminotransferase, domain 1"/>
    <property type="match status" value="1"/>
</dbReference>
<dbReference type="Gene3D" id="3.40.640.10">
    <property type="entry name" value="Type I PLP-dependent aspartate aminotransferase-like (Major domain)"/>
    <property type="match status" value="1"/>
</dbReference>
<dbReference type="InterPro" id="IPR015421">
    <property type="entry name" value="PyrdxlP-dep_Trfase_major"/>
</dbReference>
<dbReference type="Proteomes" id="UP001589862">
    <property type="component" value="Unassembled WGS sequence"/>
</dbReference>
<comment type="similarity">
    <text evidence="2">Belongs to the threonine aldolase family.</text>
</comment>
<keyword evidence="6" id="KW-1185">Reference proteome</keyword>
<keyword evidence="3" id="KW-0663">Pyridoxal phosphate</keyword>
<evidence type="ECO:0000259" key="4">
    <source>
        <dbReference type="Pfam" id="PF01212"/>
    </source>
</evidence>
<organism evidence="5 6">
    <name type="scientific">Micrococcoides hystricis</name>
    <dbReference type="NCBI Taxonomy" id="1572761"/>
    <lineage>
        <taxon>Bacteria</taxon>
        <taxon>Bacillati</taxon>
        <taxon>Actinomycetota</taxon>
        <taxon>Actinomycetes</taxon>
        <taxon>Micrococcales</taxon>
        <taxon>Micrococcaceae</taxon>
        <taxon>Micrococcoides</taxon>
    </lineage>
</organism>
<feature type="domain" description="Aromatic amino acid beta-eliminating lyase/threonine aldolase" evidence="4">
    <location>
        <begin position="7"/>
        <end position="308"/>
    </location>
</feature>
<dbReference type="EMBL" id="JBHLUB010000001">
    <property type="protein sequence ID" value="MFC0580900.1"/>
    <property type="molecule type" value="Genomic_DNA"/>
</dbReference>
<proteinExistence type="inferred from homology"/>
<dbReference type="SUPFAM" id="SSF53383">
    <property type="entry name" value="PLP-dependent transferases"/>
    <property type="match status" value="1"/>
</dbReference>
<gene>
    <name evidence="5" type="ORF">ACFFFR_00645</name>
</gene>